<comment type="caution">
    <text evidence="3">The sequence shown here is derived from an EMBL/GenBank/DDBJ whole genome shotgun (WGS) entry which is preliminary data.</text>
</comment>
<evidence type="ECO:0000259" key="2">
    <source>
        <dbReference type="Pfam" id="PF02698"/>
    </source>
</evidence>
<feature type="transmembrane region" description="Helical" evidence="1">
    <location>
        <begin position="6"/>
        <end position="29"/>
    </location>
</feature>
<dbReference type="GO" id="GO:0000270">
    <property type="term" value="P:peptidoglycan metabolic process"/>
    <property type="evidence" value="ECO:0007669"/>
    <property type="project" value="TreeGrafter"/>
</dbReference>
<dbReference type="PANTHER" id="PTHR30336">
    <property type="entry name" value="INNER MEMBRANE PROTEIN, PROBABLE PERMEASE"/>
    <property type="match status" value="1"/>
</dbReference>
<protein>
    <submittedName>
        <fullName evidence="3">YdcF family protein</fullName>
    </submittedName>
</protein>
<dbReference type="EMBL" id="JALJEJ010000010">
    <property type="protein sequence ID" value="MCJ8211449.1"/>
    <property type="molecule type" value="Genomic_DNA"/>
</dbReference>
<proteinExistence type="predicted"/>
<dbReference type="InterPro" id="IPR014729">
    <property type="entry name" value="Rossmann-like_a/b/a_fold"/>
</dbReference>
<dbReference type="GO" id="GO:0005886">
    <property type="term" value="C:plasma membrane"/>
    <property type="evidence" value="ECO:0007669"/>
    <property type="project" value="TreeGrafter"/>
</dbReference>
<dbReference type="GO" id="GO:0043164">
    <property type="term" value="P:Gram-negative-bacterium-type cell wall biogenesis"/>
    <property type="evidence" value="ECO:0007669"/>
    <property type="project" value="TreeGrafter"/>
</dbReference>
<dbReference type="CDD" id="cd06259">
    <property type="entry name" value="YdcF-like"/>
    <property type="match status" value="1"/>
</dbReference>
<evidence type="ECO:0000256" key="1">
    <source>
        <dbReference type="SAM" id="Phobius"/>
    </source>
</evidence>
<dbReference type="PANTHER" id="PTHR30336:SF4">
    <property type="entry name" value="ENVELOPE BIOGENESIS FACTOR ELYC"/>
    <property type="match status" value="1"/>
</dbReference>
<sequence length="250" mass="28653">MKFILSKVLLFFLFPLTWIGVLFIIALFVKNVKIKQRLLIATLILFCFFSIPLILSIYANCWDYPETHLNNSKKYSCAIVLGGFSSSDNNEQGYFNGSADRYIQGVQLYESKKASHILISSGSGDLLPGEFREADWVNTQLKTMNIPDSSVLIENRSRNIIENALFTRKLLQEKHLSPSYLLVTSAFHMRRSMLIFKKAGLEVIPYPCNYLAGREKHKFDLFIPAAYTLYTWQLYTKELVGYVVAAISKF</sequence>
<feature type="domain" description="DUF218" evidence="2">
    <location>
        <begin position="78"/>
        <end position="241"/>
    </location>
</feature>
<dbReference type="RefSeq" id="WP_245132079.1">
    <property type="nucleotide sequence ID" value="NZ_JALJEJ010000010.1"/>
</dbReference>
<keyword evidence="4" id="KW-1185">Reference proteome</keyword>
<evidence type="ECO:0000313" key="3">
    <source>
        <dbReference type="EMBL" id="MCJ8211449.1"/>
    </source>
</evidence>
<dbReference type="Proteomes" id="UP001139450">
    <property type="component" value="Unassembled WGS sequence"/>
</dbReference>
<name>A0A9X1X5J8_9SPHI</name>
<organism evidence="3 4">
    <name type="scientific">Mucilaginibacter straminoryzae</name>
    <dbReference type="NCBI Taxonomy" id="2932774"/>
    <lineage>
        <taxon>Bacteria</taxon>
        <taxon>Pseudomonadati</taxon>
        <taxon>Bacteroidota</taxon>
        <taxon>Sphingobacteriia</taxon>
        <taxon>Sphingobacteriales</taxon>
        <taxon>Sphingobacteriaceae</taxon>
        <taxon>Mucilaginibacter</taxon>
    </lineage>
</organism>
<dbReference type="AlphaFoldDB" id="A0A9X1X5J8"/>
<accession>A0A9X1X5J8</accession>
<keyword evidence="1" id="KW-0472">Membrane</keyword>
<keyword evidence="1" id="KW-0812">Transmembrane</keyword>
<dbReference type="Gene3D" id="3.40.50.620">
    <property type="entry name" value="HUPs"/>
    <property type="match status" value="1"/>
</dbReference>
<keyword evidence="1" id="KW-1133">Transmembrane helix</keyword>
<feature type="transmembrane region" description="Helical" evidence="1">
    <location>
        <begin position="38"/>
        <end position="59"/>
    </location>
</feature>
<dbReference type="InterPro" id="IPR003848">
    <property type="entry name" value="DUF218"/>
</dbReference>
<reference evidence="3" key="1">
    <citation type="submission" date="2022-04" db="EMBL/GenBank/DDBJ databases">
        <title>Mucilaginibacter sp. RS28 isolated from freshwater.</title>
        <authorList>
            <person name="Ko S.-R."/>
        </authorList>
    </citation>
    <scope>NUCLEOTIDE SEQUENCE</scope>
    <source>
        <strain evidence="3">RS28</strain>
    </source>
</reference>
<gene>
    <name evidence="3" type="ORF">MUY27_17150</name>
</gene>
<evidence type="ECO:0000313" key="4">
    <source>
        <dbReference type="Proteomes" id="UP001139450"/>
    </source>
</evidence>
<dbReference type="Pfam" id="PF02698">
    <property type="entry name" value="DUF218"/>
    <property type="match status" value="1"/>
</dbReference>
<dbReference type="InterPro" id="IPR051599">
    <property type="entry name" value="Cell_Envelope_Assoc"/>
</dbReference>